<dbReference type="SUPFAM" id="SSF53167">
    <property type="entry name" value="Purine and uridine phosphorylases"/>
    <property type="match status" value="1"/>
</dbReference>
<dbReference type="UniPathway" id="UPA00904">
    <property type="reaction ID" value="UER00871"/>
</dbReference>
<evidence type="ECO:0000256" key="6">
    <source>
        <dbReference type="HAMAP-Rule" id="MF_01684"/>
    </source>
</evidence>
<feature type="domain" description="Nucleoside phosphorylase" evidence="7">
    <location>
        <begin position="22"/>
        <end position="248"/>
    </location>
</feature>
<dbReference type="InterPro" id="IPR000845">
    <property type="entry name" value="Nucleoside_phosphorylase_d"/>
</dbReference>
<keyword evidence="3 6" id="KW-0378">Hydrolase</keyword>
<dbReference type="GO" id="GO:0019284">
    <property type="term" value="P:L-methionine salvage from S-adenosylmethionine"/>
    <property type="evidence" value="ECO:0007669"/>
    <property type="project" value="TreeGrafter"/>
</dbReference>
<comment type="similarity">
    <text evidence="6">Belongs to the PNP/UDP phosphorylase family. MtnN subfamily.</text>
</comment>
<dbReference type="AlphaFoldDB" id="W9UVX3"/>
<protein>
    <recommendedName>
        <fullName evidence="6">5'-methylthioadenosine/S-adenosylhomocysteine nucleosidase</fullName>
        <shortName evidence="6">MTA/SAH nucleosidase</shortName>
        <shortName evidence="6">MTAN</shortName>
        <ecNumber evidence="6">3.2.2.9</ecNumber>
    </recommendedName>
    <alternativeName>
        <fullName evidence="6">5'-deoxyadenosine nucleosidase</fullName>
        <shortName evidence="6">DOA nucleosidase</shortName>
        <shortName evidence="6">dAdo nucleosidase</shortName>
    </alternativeName>
    <alternativeName>
        <fullName evidence="6">5'-methylthioadenosine nucleosidase</fullName>
        <shortName evidence="6">MTA nucleosidase</shortName>
    </alternativeName>
    <alternativeName>
        <fullName evidence="6">S-adenosylhomocysteine nucleosidase</fullName>
        <shortName evidence="6">AdoHcy nucleosidase</shortName>
        <shortName evidence="6">SAH nucleosidase</shortName>
        <shortName evidence="6">SRH nucleosidase</shortName>
    </alternativeName>
</protein>
<dbReference type="HAMAP" id="MF_01684">
    <property type="entry name" value="Salvage_MtnN"/>
    <property type="match status" value="1"/>
</dbReference>
<evidence type="ECO:0000256" key="4">
    <source>
        <dbReference type="ARBA" id="ARBA00023167"/>
    </source>
</evidence>
<keyword evidence="8" id="KW-0326">Glycosidase</keyword>
<dbReference type="EC" id="3.2.2.9" evidence="6"/>
<dbReference type="Gene3D" id="3.40.50.1580">
    <property type="entry name" value="Nucleoside phosphorylase domain"/>
    <property type="match status" value="1"/>
</dbReference>
<evidence type="ECO:0000256" key="5">
    <source>
        <dbReference type="ARBA" id="ARBA00050313"/>
    </source>
</evidence>
<dbReference type="NCBIfam" id="TIGR01704">
    <property type="entry name" value="MTA_SAH-Nsdase"/>
    <property type="match status" value="1"/>
</dbReference>
<comment type="catalytic activity">
    <reaction evidence="6">
        <text>S-methyl-5'-thioadenosine + H2O = 5-(methylsulfanyl)-D-ribose + adenine</text>
        <dbReference type="Rhea" id="RHEA:13617"/>
        <dbReference type="ChEBI" id="CHEBI:15377"/>
        <dbReference type="ChEBI" id="CHEBI:16708"/>
        <dbReference type="ChEBI" id="CHEBI:17509"/>
        <dbReference type="ChEBI" id="CHEBI:78440"/>
        <dbReference type="EC" id="3.2.2.9"/>
    </reaction>
</comment>
<dbReference type="GO" id="GO:0008782">
    <property type="term" value="F:adenosylhomocysteine nucleosidase activity"/>
    <property type="evidence" value="ECO:0007669"/>
    <property type="project" value="UniProtKB-UniRule"/>
</dbReference>
<dbReference type="GO" id="GO:0009164">
    <property type="term" value="P:nucleoside catabolic process"/>
    <property type="evidence" value="ECO:0007669"/>
    <property type="project" value="InterPro"/>
</dbReference>
<dbReference type="NCBIfam" id="NF004079">
    <property type="entry name" value="PRK05584.1"/>
    <property type="match status" value="1"/>
</dbReference>
<dbReference type="PANTHER" id="PTHR46832">
    <property type="entry name" value="5'-METHYLTHIOADENOSINE/S-ADENOSYLHOMOCYSTEINE NUCLEOSIDASE"/>
    <property type="match status" value="1"/>
</dbReference>
<organism evidence="8 9">
    <name type="scientific">Nitrincola nitratireducens</name>
    <dbReference type="NCBI Taxonomy" id="1229521"/>
    <lineage>
        <taxon>Bacteria</taxon>
        <taxon>Pseudomonadati</taxon>
        <taxon>Pseudomonadota</taxon>
        <taxon>Gammaproteobacteria</taxon>
        <taxon>Oceanospirillales</taxon>
        <taxon>Oceanospirillaceae</taxon>
        <taxon>Nitrincola</taxon>
    </lineage>
</organism>
<keyword evidence="4 6" id="KW-0486">Methionine biosynthesis</keyword>
<keyword evidence="9" id="KW-1185">Reference proteome</keyword>
<evidence type="ECO:0000313" key="8">
    <source>
        <dbReference type="EMBL" id="EXJ11378.1"/>
    </source>
</evidence>
<dbReference type="PATRIC" id="fig|1229521.3.peg.1862"/>
<dbReference type="Proteomes" id="UP000019464">
    <property type="component" value="Unassembled WGS sequence"/>
</dbReference>
<dbReference type="CDD" id="cd09008">
    <property type="entry name" value="MTAN"/>
    <property type="match status" value="1"/>
</dbReference>
<comment type="catalytic activity">
    <reaction evidence="6">
        <text>S-adenosyl-L-homocysteine + H2O = S-(5-deoxy-D-ribos-5-yl)-L-homocysteine + adenine</text>
        <dbReference type="Rhea" id="RHEA:17805"/>
        <dbReference type="ChEBI" id="CHEBI:15377"/>
        <dbReference type="ChEBI" id="CHEBI:16708"/>
        <dbReference type="ChEBI" id="CHEBI:57856"/>
        <dbReference type="ChEBI" id="CHEBI:58195"/>
        <dbReference type="EC" id="3.2.2.9"/>
    </reaction>
</comment>
<sequence length="263" mass="28409">MTNQPTDFSPLLQRFSNNAPLRIALIGAMDQEIELLKNTLADCQSFSVAGYEFHQGHMHGVDVILLKSGIGKVNAAIGTAVLLHDFKPDCVINTGSAGGFDPSLKVGDLVISKEVLHHDADLTIFGYRPGQLPGMPPAFIPDPLLSDIAEFCINQIEGVATVHGLIATGDSFMNQPEKVEATRTLFPDIKAVEMEAAAIAQTCHRFDVPFIVIRALSDIAGKESNVSFKEFLETAATHSAKMVDAIVAEVVARHHQQTNPIDQ</sequence>
<gene>
    <name evidence="6 8" type="primary">mtnN</name>
    <name evidence="8" type="ORF">D791_01833</name>
</gene>
<reference evidence="9" key="1">
    <citation type="submission" date="2012-11" db="EMBL/GenBank/DDBJ databases">
        <authorList>
            <person name="Singh A."/>
            <person name="Pinnaka A.K."/>
            <person name="Vaidya B."/>
        </authorList>
    </citation>
    <scope>NUCLEOTIDE SEQUENCE [LARGE SCALE GENOMIC DNA]</scope>
    <source>
        <strain evidence="9">AK23</strain>
    </source>
</reference>
<comment type="function">
    <text evidence="6">Catalyzes the irreversible cleavage of the glycosidic bond in both 5'-methylthioadenosine (MTA) and S-adenosylhomocysteine (SAH/AdoHcy) to adenine and the corresponding thioribose, 5'-methylthioribose and S-ribosylhomocysteine, respectively. Also cleaves 5'-deoxyadenosine, a toxic by-product of radical S-adenosylmethionine (SAM) enzymes, into 5-deoxyribose and adenine.</text>
</comment>
<feature type="binding site" evidence="6">
    <location>
        <begin position="194"/>
        <end position="195"/>
    </location>
    <ligand>
        <name>substrate</name>
    </ligand>
</feature>
<accession>W9UVX3</accession>
<dbReference type="GO" id="GO:0008930">
    <property type="term" value="F:methylthioadenosine nucleosidase activity"/>
    <property type="evidence" value="ECO:0007669"/>
    <property type="project" value="UniProtKB-UniRule"/>
</dbReference>
<dbReference type="InterPro" id="IPR035994">
    <property type="entry name" value="Nucleoside_phosphorylase_sf"/>
</dbReference>
<dbReference type="GO" id="GO:0019509">
    <property type="term" value="P:L-methionine salvage from methylthioadenosine"/>
    <property type="evidence" value="ECO:0007669"/>
    <property type="project" value="UniProtKB-UniRule"/>
</dbReference>
<comment type="pathway">
    <text evidence="1 6">Amino-acid biosynthesis; L-methionine biosynthesis via salvage pathway; S-methyl-5-thio-alpha-D-ribose 1-phosphate from S-methyl-5'-thioadenosine (hydrolase route): step 1/2.</text>
</comment>
<evidence type="ECO:0000256" key="2">
    <source>
        <dbReference type="ARBA" id="ARBA00022605"/>
    </source>
</evidence>
<feature type="active site" description="Proton acceptor" evidence="6">
    <location>
        <position position="32"/>
    </location>
</feature>
<dbReference type="FunFam" id="3.40.50.1580:FF:000001">
    <property type="entry name" value="MTA/SAH nucleosidase family protein"/>
    <property type="match status" value="1"/>
</dbReference>
<feature type="active site" description="Proton donor" evidence="6">
    <location>
        <position position="218"/>
    </location>
</feature>
<proteinExistence type="inferred from homology"/>
<dbReference type="PANTHER" id="PTHR46832:SF1">
    <property type="entry name" value="5'-METHYLTHIOADENOSINE_S-ADENOSYLHOMOCYSTEINE NUCLEOSIDASE"/>
    <property type="match status" value="1"/>
</dbReference>
<comment type="caution">
    <text evidence="8">The sequence shown here is derived from an EMBL/GenBank/DDBJ whole genome shotgun (WGS) entry which is preliminary data.</text>
</comment>
<dbReference type="EMBL" id="AONB01000007">
    <property type="protein sequence ID" value="EXJ11378.1"/>
    <property type="molecule type" value="Genomic_DNA"/>
</dbReference>
<dbReference type="RefSeq" id="WP_193364996.1">
    <property type="nucleotide sequence ID" value="NZ_AONB01000007.1"/>
</dbReference>
<feature type="binding site" evidence="6">
    <location>
        <position position="98"/>
    </location>
    <ligand>
        <name>substrate</name>
    </ligand>
</feature>
<evidence type="ECO:0000259" key="7">
    <source>
        <dbReference type="Pfam" id="PF01048"/>
    </source>
</evidence>
<dbReference type="STRING" id="1229521.D791_01833"/>
<evidence type="ECO:0000313" key="9">
    <source>
        <dbReference type="Proteomes" id="UP000019464"/>
    </source>
</evidence>
<evidence type="ECO:0000256" key="1">
    <source>
        <dbReference type="ARBA" id="ARBA00004945"/>
    </source>
</evidence>
<comment type="catalytic activity">
    <reaction evidence="5">
        <text>5'-deoxyadenosine + H2O = 5-deoxy-D-ribose + adenine</text>
        <dbReference type="Rhea" id="RHEA:29859"/>
        <dbReference type="ChEBI" id="CHEBI:15377"/>
        <dbReference type="ChEBI" id="CHEBI:16708"/>
        <dbReference type="ChEBI" id="CHEBI:17319"/>
        <dbReference type="ChEBI" id="CHEBI:149540"/>
        <dbReference type="EC" id="3.2.2.9"/>
    </reaction>
    <physiologicalReaction direction="left-to-right" evidence="5">
        <dbReference type="Rhea" id="RHEA:29860"/>
    </physiologicalReaction>
</comment>
<reference evidence="8 9" key="2">
    <citation type="journal article" date="2015" name="Syst. Appl. Microbiol.">
        <title>Nitrincola nitratireducens sp. nov. isolated from a haloalkaline crater lake.</title>
        <authorList>
            <person name="Singh A."/>
            <person name="Vaidya B."/>
            <person name="Tanuku N.R."/>
            <person name="Pinnaka A.K."/>
        </authorList>
    </citation>
    <scope>NUCLEOTIDE SEQUENCE [LARGE SCALE GENOMIC DNA]</scope>
    <source>
        <strain evidence="8 9">AK23</strain>
    </source>
</reference>
<keyword evidence="2 6" id="KW-0028">Amino-acid biosynthesis</keyword>
<evidence type="ECO:0000256" key="3">
    <source>
        <dbReference type="ARBA" id="ARBA00022801"/>
    </source>
</evidence>
<dbReference type="Pfam" id="PF01048">
    <property type="entry name" value="PNP_UDP_1"/>
    <property type="match status" value="1"/>
</dbReference>
<dbReference type="GO" id="GO:0005829">
    <property type="term" value="C:cytosol"/>
    <property type="evidence" value="ECO:0007669"/>
    <property type="project" value="TreeGrafter"/>
</dbReference>
<feature type="binding site" evidence="6">
    <location>
        <position position="173"/>
    </location>
    <ligand>
        <name>substrate</name>
    </ligand>
</feature>
<dbReference type="InterPro" id="IPR010049">
    <property type="entry name" value="MTA_SAH_Nsdase"/>
</dbReference>
<name>W9UVX3_9GAMM</name>